<dbReference type="EMBL" id="JAENIJ010000005">
    <property type="protein sequence ID" value="MBK1881780.1"/>
    <property type="molecule type" value="Genomic_DNA"/>
</dbReference>
<sequence>MKSRLLVLIASVIAVTGCEKKAEVVITQTRPITSRDANPKLFATSDERFRDAKPSPVKGVAPENWLARPASQFRLLNYTFGPNAECEVYVSISQGGVLENVNRWLKQFDSPPLTDEEFRKMRQVRIADTTGVWVEAEGEYKSGMAAGGVQEANYALAGVIANVQGQILTVKMIGPASEVQDAKPQLEAFAASLHMVD</sequence>
<reference evidence="1" key="1">
    <citation type="submission" date="2021-01" db="EMBL/GenBank/DDBJ databases">
        <title>Modified the classification status of verrucomicrobia.</title>
        <authorList>
            <person name="Feng X."/>
        </authorList>
    </citation>
    <scope>NUCLEOTIDE SEQUENCE</scope>
    <source>
        <strain evidence="1">KCTC 22041</strain>
    </source>
</reference>
<dbReference type="PROSITE" id="PS51257">
    <property type="entry name" value="PROKAR_LIPOPROTEIN"/>
    <property type="match status" value="1"/>
</dbReference>
<accession>A0A934VV35</accession>
<name>A0A934VV35_9BACT</name>
<protein>
    <submittedName>
        <fullName evidence="1">Uncharacterized protein</fullName>
    </submittedName>
</protein>
<evidence type="ECO:0000313" key="2">
    <source>
        <dbReference type="Proteomes" id="UP000603141"/>
    </source>
</evidence>
<organism evidence="1 2">
    <name type="scientific">Luteolibacter pohnpeiensis</name>
    <dbReference type="NCBI Taxonomy" id="454153"/>
    <lineage>
        <taxon>Bacteria</taxon>
        <taxon>Pseudomonadati</taxon>
        <taxon>Verrucomicrobiota</taxon>
        <taxon>Verrucomicrobiia</taxon>
        <taxon>Verrucomicrobiales</taxon>
        <taxon>Verrucomicrobiaceae</taxon>
        <taxon>Luteolibacter</taxon>
    </lineage>
</organism>
<proteinExistence type="predicted"/>
<dbReference type="RefSeq" id="WP_200268251.1">
    <property type="nucleotide sequence ID" value="NZ_JAENIJ010000005.1"/>
</dbReference>
<comment type="caution">
    <text evidence="1">The sequence shown here is derived from an EMBL/GenBank/DDBJ whole genome shotgun (WGS) entry which is preliminary data.</text>
</comment>
<evidence type="ECO:0000313" key="1">
    <source>
        <dbReference type="EMBL" id="MBK1881780.1"/>
    </source>
</evidence>
<dbReference type="AlphaFoldDB" id="A0A934VV35"/>
<dbReference type="Proteomes" id="UP000603141">
    <property type="component" value="Unassembled WGS sequence"/>
</dbReference>
<keyword evidence="2" id="KW-1185">Reference proteome</keyword>
<gene>
    <name evidence="1" type="ORF">JIN85_05105</name>
</gene>